<dbReference type="NCBIfam" id="NF033563">
    <property type="entry name" value="transpos_IS30"/>
    <property type="match status" value="1"/>
</dbReference>
<dbReference type="RefSeq" id="WP_010740092.1">
    <property type="nucleotide sequence ID" value="NZ_KB946250.1"/>
</dbReference>
<keyword evidence="4" id="KW-0238">DNA-binding</keyword>
<dbReference type="OrthoDB" id="9776104at2"/>
<comment type="caution">
    <text evidence="7">The sequence shown here is derived from an EMBL/GenBank/DDBJ whole genome shotgun (WGS) entry which is preliminary data.</text>
</comment>
<dbReference type="InterPro" id="IPR053392">
    <property type="entry name" value="Transposase_IS30-like"/>
</dbReference>
<dbReference type="InterPro" id="IPR001584">
    <property type="entry name" value="Integrase_cat-core"/>
</dbReference>
<dbReference type="PATRIC" id="fig|1158601.3.peg.1206"/>
<proteinExistence type="inferred from homology"/>
<dbReference type="SUPFAM" id="SSF53098">
    <property type="entry name" value="Ribonuclease H-like"/>
    <property type="match status" value="1"/>
</dbReference>
<evidence type="ECO:0000256" key="2">
    <source>
        <dbReference type="ARBA" id="ARBA00006363"/>
    </source>
</evidence>
<evidence type="ECO:0000313" key="14">
    <source>
        <dbReference type="Proteomes" id="UP000014148"/>
    </source>
</evidence>
<dbReference type="eggNOG" id="COG2826">
    <property type="taxonomic scope" value="Bacteria"/>
</dbReference>
<dbReference type="STRING" id="71451.RV07_GL004409"/>
<dbReference type="PANTHER" id="PTHR10948">
    <property type="entry name" value="TRANSPOSASE"/>
    <property type="match status" value="1"/>
</dbReference>
<evidence type="ECO:0000313" key="7">
    <source>
        <dbReference type="EMBL" id="EOH73887.1"/>
    </source>
</evidence>
<evidence type="ECO:0000256" key="1">
    <source>
        <dbReference type="ARBA" id="ARBA00002190"/>
    </source>
</evidence>
<dbReference type="EMBL" id="AJAK01000010">
    <property type="protein sequence ID" value="EOH79353.1"/>
    <property type="molecule type" value="Genomic_DNA"/>
</dbReference>
<dbReference type="PROSITE" id="PS50994">
    <property type="entry name" value="INTEGRASE"/>
    <property type="match status" value="1"/>
</dbReference>
<dbReference type="GO" id="GO:0006313">
    <property type="term" value="P:DNA transposition"/>
    <property type="evidence" value="ECO:0007669"/>
    <property type="project" value="InterPro"/>
</dbReference>
<dbReference type="InterPro" id="IPR051917">
    <property type="entry name" value="Transposase-Integrase"/>
</dbReference>
<dbReference type="EMBL" id="ASWA01000004">
    <property type="protein sequence ID" value="EOT64981.1"/>
    <property type="molecule type" value="Genomic_DNA"/>
</dbReference>
<evidence type="ECO:0000313" key="12">
    <source>
        <dbReference type="EMBL" id="EOT67225.1"/>
    </source>
</evidence>
<dbReference type="EMBL" id="AJAK01000009">
    <property type="protein sequence ID" value="EOH79656.1"/>
    <property type="molecule type" value="Genomic_DNA"/>
</dbReference>
<dbReference type="GO" id="GO:0005829">
    <property type="term" value="C:cytosol"/>
    <property type="evidence" value="ECO:0007669"/>
    <property type="project" value="TreeGrafter"/>
</dbReference>
<comment type="similarity">
    <text evidence="2">Belongs to the transposase IS30 family.</text>
</comment>
<reference evidence="7 13" key="1">
    <citation type="submission" date="2013-02" db="EMBL/GenBank/DDBJ databases">
        <title>The Genome Sequence of Enterococcus malodoratus ATCC_43197.</title>
        <authorList>
            <consortium name="The Broad Institute Genome Sequencing Platform"/>
            <consortium name="The Broad Institute Genome Sequencing Center for Infectious Disease"/>
            <person name="Earl A.M."/>
            <person name="Gilmore M.S."/>
            <person name="Lebreton F."/>
            <person name="Walker B."/>
            <person name="Young S.K."/>
            <person name="Zeng Q."/>
            <person name="Gargeya S."/>
            <person name="Fitzgerald M."/>
            <person name="Haas B."/>
            <person name="Abouelleil A."/>
            <person name="Alvarado L."/>
            <person name="Arachchi H.M."/>
            <person name="Berlin A.M."/>
            <person name="Chapman S.B."/>
            <person name="Dewar J."/>
            <person name="Goldberg J."/>
            <person name="Griggs A."/>
            <person name="Gujja S."/>
            <person name="Hansen M."/>
            <person name="Howarth C."/>
            <person name="Imamovic A."/>
            <person name="Larimer J."/>
            <person name="McCowan C."/>
            <person name="Murphy C."/>
            <person name="Neiman D."/>
            <person name="Pearson M."/>
            <person name="Priest M."/>
            <person name="Roberts A."/>
            <person name="Saif S."/>
            <person name="Shea T."/>
            <person name="Sisk P."/>
            <person name="Sykes S."/>
            <person name="Wortman J."/>
            <person name="Nusbaum C."/>
            <person name="Birren B."/>
        </authorList>
    </citation>
    <scope>NUCLEOTIDE SEQUENCE [LARGE SCALE GENOMIC DNA]</scope>
    <source>
        <strain evidence="7 13">ATCC 43197</strain>
    </source>
</reference>
<evidence type="ECO:0000313" key="11">
    <source>
        <dbReference type="EMBL" id="EOT64981.1"/>
    </source>
</evidence>
<sequence length="330" mass="38823">MGTYRHLSIKERELIYLYNGMGFSVRRTAILLKRSPSTISRELRRHTERRYYSPHFSQNSYKKNRSRCGRKRLLANPSLRKIIEPLFLIRQWSPEQIVHRLKHEDINVQVSYNTIYRAIYHGLFNSTLSRDSKGAIRKLRHQGKQRKTKDFEETRGHLPISHAIHERPSEAELRSELGHWEIDTVHGKKGKNCLVTLVDRKSRFLLAGRTMNKSAAAIYSSLDSLLVSLNPMNLKSITSDRGSEFALHSDITKKHSVEFYFSDPYSPWQRGTNENTNGLIREYLPKRKDIGDYTDEFIEQFVDKMNLRPRKCLGWKTPYEVFYDKVLHLI</sequence>
<dbReference type="EMBL" id="ASWA01000003">
    <property type="protein sequence ID" value="EOT67225.1"/>
    <property type="molecule type" value="Genomic_DNA"/>
</dbReference>
<dbReference type="GO" id="GO:0004803">
    <property type="term" value="F:transposase activity"/>
    <property type="evidence" value="ECO:0007669"/>
    <property type="project" value="InterPro"/>
</dbReference>
<feature type="domain" description="Integrase catalytic" evidence="6">
    <location>
        <begin position="164"/>
        <end position="326"/>
    </location>
</feature>
<evidence type="ECO:0000313" key="9">
    <source>
        <dbReference type="EMBL" id="EOH79656.1"/>
    </source>
</evidence>
<evidence type="ECO:0000256" key="4">
    <source>
        <dbReference type="ARBA" id="ARBA00023125"/>
    </source>
</evidence>
<evidence type="ECO:0000313" key="10">
    <source>
        <dbReference type="EMBL" id="EOT64888.1"/>
    </source>
</evidence>
<dbReference type="Pfam" id="PF13936">
    <property type="entry name" value="HTH_38"/>
    <property type="match status" value="1"/>
</dbReference>
<dbReference type="InterPro" id="IPR036397">
    <property type="entry name" value="RNaseH_sf"/>
</dbReference>
<name>R2NPE7_9ENTE</name>
<dbReference type="InterPro" id="IPR012337">
    <property type="entry name" value="RNaseH-like_sf"/>
</dbReference>
<dbReference type="GO" id="GO:0015074">
    <property type="term" value="P:DNA integration"/>
    <property type="evidence" value="ECO:0007669"/>
    <property type="project" value="InterPro"/>
</dbReference>
<evidence type="ECO:0000256" key="5">
    <source>
        <dbReference type="ARBA" id="ARBA00023172"/>
    </source>
</evidence>
<dbReference type="Gene3D" id="3.30.420.10">
    <property type="entry name" value="Ribonuclease H-like superfamily/Ribonuclease H"/>
    <property type="match status" value="1"/>
</dbReference>
<keyword evidence="3" id="KW-0815">Transposition</keyword>
<keyword evidence="5" id="KW-0233">DNA recombination</keyword>
<evidence type="ECO:0000259" key="6">
    <source>
        <dbReference type="PROSITE" id="PS50994"/>
    </source>
</evidence>
<accession>R2NPE7</accession>
<dbReference type="PANTHER" id="PTHR10948:SF23">
    <property type="entry name" value="TRANSPOSASE INSI FOR INSERTION SEQUENCE ELEMENT IS30A-RELATED"/>
    <property type="match status" value="1"/>
</dbReference>
<dbReference type="InterPro" id="IPR001598">
    <property type="entry name" value="Transposase_IS30_CS"/>
</dbReference>
<comment type="function">
    <text evidence="1">Required for the transposition of the insertion element.</text>
</comment>
<dbReference type="AlphaFoldDB" id="R2NPE7"/>
<dbReference type="EMBL" id="ASWA01000004">
    <property type="protein sequence ID" value="EOT64888.1"/>
    <property type="molecule type" value="Genomic_DNA"/>
</dbReference>
<dbReference type="GO" id="GO:0003677">
    <property type="term" value="F:DNA binding"/>
    <property type="evidence" value="ECO:0007669"/>
    <property type="project" value="UniProtKB-KW"/>
</dbReference>
<keyword evidence="14" id="KW-1185">Reference proteome</keyword>
<protein>
    <recommendedName>
        <fullName evidence="6">Integrase catalytic domain-containing protein</fullName>
    </recommendedName>
</protein>
<dbReference type="Proteomes" id="UP000013783">
    <property type="component" value="Unassembled WGS sequence"/>
</dbReference>
<evidence type="ECO:0000313" key="8">
    <source>
        <dbReference type="EMBL" id="EOH79353.1"/>
    </source>
</evidence>
<reference evidence="10 14" key="2">
    <citation type="submission" date="2013-03" db="EMBL/GenBank/DDBJ databases">
        <title>The Genome Sequence of Enterococcus malodoratus ATCC_43197 (PacBio/Illumina hybrid assembly).</title>
        <authorList>
            <consortium name="The Broad Institute Genomics Platform"/>
            <consortium name="The Broad Institute Genome Sequencing Center for Infectious Disease"/>
            <person name="Earl A."/>
            <person name="Russ C."/>
            <person name="Gilmore M."/>
            <person name="Surin D."/>
            <person name="Walker B."/>
            <person name="Young S."/>
            <person name="Zeng Q."/>
            <person name="Gargeya S."/>
            <person name="Fitzgerald M."/>
            <person name="Haas B."/>
            <person name="Abouelleil A."/>
            <person name="Allen A.W."/>
            <person name="Alvarado L."/>
            <person name="Arachchi H.M."/>
            <person name="Berlin A.M."/>
            <person name="Chapman S.B."/>
            <person name="Gainer-Dewar J."/>
            <person name="Goldberg J."/>
            <person name="Griggs A."/>
            <person name="Gujja S."/>
            <person name="Hansen M."/>
            <person name="Howarth C."/>
            <person name="Imamovic A."/>
            <person name="Ireland A."/>
            <person name="Larimer J."/>
            <person name="McCowan C."/>
            <person name="Murphy C."/>
            <person name="Pearson M."/>
            <person name="Poon T.W."/>
            <person name="Priest M."/>
            <person name="Roberts A."/>
            <person name="Saif S."/>
            <person name="Shea T."/>
            <person name="Sisk P."/>
            <person name="Sykes S."/>
            <person name="Wortman J."/>
            <person name="Nusbaum C."/>
            <person name="Birren B."/>
        </authorList>
    </citation>
    <scope>NUCLEOTIDE SEQUENCE [LARGE SCALE GENOMIC DNA]</scope>
    <source>
        <strain evidence="10 14">ATCC 43197</strain>
    </source>
</reference>
<dbReference type="PROSITE" id="PS01043">
    <property type="entry name" value="TRANSPOSASE_IS30"/>
    <property type="match status" value="1"/>
</dbReference>
<dbReference type="InterPro" id="IPR025246">
    <property type="entry name" value="IS30-like_HTH"/>
</dbReference>
<dbReference type="Proteomes" id="UP000014148">
    <property type="component" value="Unassembled WGS sequence"/>
</dbReference>
<organism evidence="7 13">
    <name type="scientific">Enterococcus malodoratus ATCC 43197</name>
    <dbReference type="NCBI Taxonomy" id="1158601"/>
    <lineage>
        <taxon>Bacteria</taxon>
        <taxon>Bacillati</taxon>
        <taxon>Bacillota</taxon>
        <taxon>Bacilli</taxon>
        <taxon>Lactobacillales</taxon>
        <taxon>Enterococcaceae</taxon>
        <taxon>Enterococcus</taxon>
    </lineage>
</organism>
<dbReference type="EMBL" id="AJAK01000023">
    <property type="protein sequence ID" value="EOH73887.1"/>
    <property type="molecule type" value="Genomic_DNA"/>
</dbReference>
<dbReference type="Pfam" id="PF00665">
    <property type="entry name" value="rve"/>
    <property type="match status" value="1"/>
</dbReference>
<gene>
    <name evidence="12" type="ORF">I585_02746</name>
    <name evidence="10" type="ORF">I585_04089</name>
    <name evidence="11" type="ORF">I585_04183</name>
    <name evidence="9" type="ORF">UAI_01237</name>
    <name evidence="8" type="ORF">UAI_01331</name>
    <name evidence="7" type="ORF">UAI_03563</name>
</gene>
<evidence type="ECO:0000256" key="3">
    <source>
        <dbReference type="ARBA" id="ARBA00022578"/>
    </source>
</evidence>
<evidence type="ECO:0000313" key="13">
    <source>
        <dbReference type="Proteomes" id="UP000013783"/>
    </source>
</evidence>